<protein>
    <submittedName>
        <fullName evidence="4">8-oxo-dGTP diphosphatase</fullName>
    </submittedName>
</protein>
<dbReference type="RefSeq" id="WP_093205909.1">
    <property type="nucleotide sequence ID" value="NZ_FNGS01000007.1"/>
</dbReference>
<comment type="cofactor">
    <cofactor evidence="1">
        <name>Mg(2+)</name>
        <dbReference type="ChEBI" id="CHEBI:18420"/>
    </cofactor>
</comment>
<dbReference type="PANTHER" id="PTHR43046:SF16">
    <property type="entry name" value="ADP-RIBOSE PYROPHOSPHATASE YJHB-RELATED"/>
    <property type="match status" value="1"/>
</dbReference>
<dbReference type="PANTHER" id="PTHR43046">
    <property type="entry name" value="GDP-MANNOSE MANNOSYL HYDROLASE"/>
    <property type="match status" value="1"/>
</dbReference>
<feature type="domain" description="Nudix hydrolase" evidence="3">
    <location>
        <begin position="14"/>
        <end position="147"/>
    </location>
</feature>
<dbReference type="PROSITE" id="PS00893">
    <property type="entry name" value="NUDIX_BOX"/>
    <property type="match status" value="1"/>
</dbReference>
<dbReference type="GO" id="GO:0016787">
    <property type="term" value="F:hydrolase activity"/>
    <property type="evidence" value="ECO:0007669"/>
    <property type="project" value="UniProtKB-KW"/>
</dbReference>
<name>A0A1G9UGZ5_9BACT</name>
<evidence type="ECO:0000256" key="1">
    <source>
        <dbReference type="ARBA" id="ARBA00001946"/>
    </source>
</evidence>
<dbReference type="InterPro" id="IPR020084">
    <property type="entry name" value="NUDIX_hydrolase_CS"/>
</dbReference>
<dbReference type="Proteomes" id="UP000198901">
    <property type="component" value="Unassembled WGS sequence"/>
</dbReference>
<evidence type="ECO:0000313" key="5">
    <source>
        <dbReference type="Proteomes" id="UP000198901"/>
    </source>
</evidence>
<evidence type="ECO:0000256" key="2">
    <source>
        <dbReference type="ARBA" id="ARBA00022801"/>
    </source>
</evidence>
<dbReference type="CDD" id="cd18880">
    <property type="entry name" value="NUDIX_ADPRase"/>
    <property type="match status" value="1"/>
</dbReference>
<accession>A0A1G9UGZ5</accession>
<dbReference type="InterPro" id="IPR000086">
    <property type="entry name" value="NUDIX_hydrolase_dom"/>
</dbReference>
<dbReference type="AlphaFoldDB" id="A0A1G9UGZ5"/>
<dbReference type="Gene3D" id="3.90.79.10">
    <property type="entry name" value="Nucleoside Triphosphate Pyrophosphohydrolase"/>
    <property type="match status" value="1"/>
</dbReference>
<keyword evidence="2" id="KW-0378">Hydrolase</keyword>
<dbReference type="STRING" id="563176.SAMN04488090_3816"/>
<dbReference type="InterPro" id="IPR015797">
    <property type="entry name" value="NUDIX_hydrolase-like_dom_sf"/>
</dbReference>
<reference evidence="4 5" key="1">
    <citation type="submission" date="2016-10" db="EMBL/GenBank/DDBJ databases">
        <authorList>
            <person name="de Groot N.N."/>
        </authorList>
    </citation>
    <scope>NUCLEOTIDE SEQUENCE [LARGE SCALE GENOMIC DNA]</scope>
    <source>
        <strain evidence="4 5">DSM 21668</strain>
    </source>
</reference>
<dbReference type="OrthoDB" id="9810648at2"/>
<dbReference type="Pfam" id="PF00293">
    <property type="entry name" value="NUDIX"/>
    <property type="match status" value="1"/>
</dbReference>
<dbReference type="EMBL" id="FNGS01000007">
    <property type="protein sequence ID" value="SDM59176.1"/>
    <property type="molecule type" value="Genomic_DNA"/>
</dbReference>
<gene>
    <name evidence="4" type="ORF">SAMN04488090_3816</name>
</gene>
<evidence type="ECO:0000259" key="3">
    <source>
        <dbReference type="PROSITE" id="PS51462"/>
    </source>
</evidence>
<sequence>MHSSTQQVLERFGGYVRVRVCGIAVDGNRILVIRHHALLHDGPFWAPPGGSVEWQEPLPDALRREFSEETGLIVRIGDLLAINEFIHPPLHTLEHFFRVYPESGTAALGSDPEFAEPIMEELTWMPWADLQALPESHVHPFLRSAASPAELCSFRGYIRQSV</sequence>
<proteinExistence type="predicted"/>
<dbReference type="SUPFAM" id="SSF55811">
    <property type="entry name" value="Nudix"/>
    <property type="match status" value="1"/>
</dbReference>
<organism evidence="4 5">
    <name type="scientific">Siphonobacter aquaeclarae</name>
    <dbReference type="NCBI Taxonomy" id="563176"/>
    <lineage>
        <taxon>Bacteria</taxon>
        <taxon>Pseudomonadati</taxon>
        <taxon>Bacteroidota</taxon>
        <taxon>Cytophagia</taxon>
        <taxon>Cytophagales</taxon>
        <taxon>Cytophagaceae</taxon>
        <taxon>Siphonobacter</taxon>
    </lineage>
</organism>
<dbReference type="PROSITE" id="PS51462">
    <property type="entry name" value="NUDIX"/>
    <property type="match status" value="1"/>
</dbReference>
<evidence type="ECO:0000313" key="4">
    <source>
        <dbReference type="EMBL" id="SDM59176.1"/>
    </source>
</evidence>
<keyword evidence="5" id="KW-1185">Reference proteome</keyword>